<dbReference type="EMBL" id="MU394354">
    <property type="protein sequence ID" value="KAI6083343.1"/>
    <property type="molecule type" value="Genomic_DNA"/>
</dbReference>
<reference evidence="1 2" key="1">
    <citation type="journal article" date="2022" name="New Phytol.">
        <title>Ecological generalism drives hyperdiversity of secondary metabolite gene clusters in xylarialean endophytes.</title>
        <authorList>
            <person name="Franco M.E.E."/>
            <person name="Wisecaver J.H."/>
            <person name="Arnold A.E."/>
            <person name="Ju Y.M."/>
            <person name="Slot J.C."/>
            <person name="Ahrendt S."/>
            <person name="Moore L.P."/>
            <person name="Eastman K.E."/>
            <person name="Scott K."/>
            <person name="Konkel Z."/>
            <person name="Mondo S.J."/>
            <person name="Kuo A."/>
            <person name="Hayes R.D."/>
            <person name="Haridas S."/>
            <person name="Andreopoulos B."/>
            <person name="Riley R."/>
            <person name="LaButti K."/>
            <person name="Pangilinan J."/>
            <person name="Lipzen A."/>
            <person name="Amirebrahimi M."/>
            <person name="Yan J."/>
            <person name="Adam C."/>
            <person name="Keymanesh K."/>
            <person name="Ng V."/>
            <person name="Louie K."/>
            <person name="Northen T."/>
            <person name="Drula E."/>
            <person name="Henrissat B."/>
            <person name="Hsieh H.M."/>
            <person name="Youens-Clark K."/>
            <person name="Lutzoni F."/>
            <person name="Miadlikowska J."/>
            <person name="Eastwood D.C."/>
            <person name="Hamelin R.C."/>
            <person name="Grigoriev I.V."/>
            <person name="U'Ren J.M."/>
        </authorList>
    </citation>
    <scope>NUCLEOTIDE SEQUENCE [LARGE SCALE GENOMIC DNA]</scope>
    <source>
        <strain evidence="1 2">ER1909</strain>
    </source>
</reference>
<gene>
    <name evidence="1" type="ORF">F4821DRAFT_245181</name>
</gene>
<comment type="caution">
    <text evidence="1">The sequence shown here is derived from an EMBL/GenBank/DDBJ whole genome shotgun (WGS) entry which is preliminary data.</text>
</comment>
<proteinExistence type="predicted"/>
<protein>
    <submittedName>
        <fullName evidence="1">Uncharacterized protein</fullName>
    </submittedName>
</protein>
<accession>A0ACC0CSG6</accession>
<sequence length="347" mass="37507">MLSACILPLFLLFPAFTTAVPGFVAYKELTCSDPIDIFADGEQIPDNKLKIDHAITEWDSHAAGHYYDNLTFPDAAVSGDDSGKAGTQFVYWGVEKPDPGCQFIMMKDTPYGWQVISKMPGTEILRVAEEGCYFTPLTAHDSLITSYCCGQDDCSIAEVEIQSGPPKDVVSGDTPQCTVKNAAASPTIQDGQQIAITRPQSCEAAPACTHSIQISQTVSTAVAHFKSFTFTQESGTEISFESGIDFLGQEKMTSTMSSSIAQAFMDENGVTVTTGNITAATEGNRQMPGTIAFYSFVPHYECWKADYDCGKDINGNEVVFEGISFCQPRLSSTGDADGIFRMVYISG</sequence>
<keyword evidence="2" id="KW-1185">Reference proteome</keyword>
<organism evidence="1 2">
    <name type="scientific">Hypoxylon rubiginosum</name>
    <dbReference type="NCBI Taxonomy" id="110542"/>
    <lineage>
        <taxon>Eukaryota</taxon>
        <taxon>Fungi</taxon>
        <taxon>Dikarya</taxon>
        <taxon>Ascomycota</taxon>
        <taxon>Pezizomycotina</taxon>
        <taxon>Sordariomycetes</taxon>
        <taxon>Xylariomycetidae</taxon>
        <taxon>Xylariales</taxon>
        <taxon>Hypoxylaceae</taxon>
        <taxon>Hypoxylon</taxon>
    </lineage>
</organism>
<dbReference type="Proteomes" id="UP001497680">
    <property type="component" value="Unassembled WGS sequence"/>
</dbReference>
<name>A0ACC0CSG6_9PEZI</name>
<evidence type="ECO:0000313" key="2">
    <source>
        <dbReference type="Proteomes" id="UP001497680"/>
    </source>
</evidence>
<evidence type="ECO:0000313" key="1">
    <source>
        <dbReference type="EMBL" id="KAI6083343.1"/>
    </source>
</evidence>